<dbReference type="PROSITE" id="PS51257">
    <property type="entry name" value="PROKAR_LIPOPROTEIN"/>
    <property type="match status" value="1"/>
</dbReference>
<organism evidence="3 4">
    <name type="scientific">Massilia terrae</name>
    <dbReference type="NCBI Taxonomy" id="1811224"/>
    <lineage>
        <taxon>Bacteria</taxon>
        <taxon>Pseudomonadati</taxon>
        <taxon>Pseudomonadota</taxon>
        <taxon>Betaproteobacteria</taxon>
        <taxon>Burkholderiales</taxon>
        <taxon>Oxalobacteraceae</taxon>
        <taxon>Telluria group</taxon>
        <taxon>Massilia</taxon>
    </lineage>
</organism>
<keyword evidence="1" id="KW-0732">Signal</keyword>
<dbReference type="Proteomes" id="UP001204621">
    <property type="component" value="Unassembled WGS sequence"/>
</dbReference>
<reference evidence="3 4" key="1">
    <citation type="submission" date="2022-08" db="EMBL/GenBank/DDBJ databases">
        <title>Reclassification of Massilia species as members of the genera Telluria, Duganella, Pseudoduganella, Mokoshia gen. nov. and Zemynaea gen. nov. using orthogonal and non-orthogonal genome-based approaches.</title>
        <authorList>
            <person name="Bowman J.P."/>
        </authorList>
    </citation>
    <scope>NUCLEOTIDE SEQUENCE [LARGE SCALE GENOMIC DNA]</scope>
    <source>
        <strain evidence="3 4">JCM 31606</strain>
    </source>
</reference>
<dbReference type="RefSeq" id="WP_258812853.1">
    <property type="nucleotide sequence ID" value="NZ_JANUGU010000005.1"/>
</dbReference>
<feature type="signal peptide" evidence="1">
    <location>
        <begin position="1"/>
        <end position="17"/>
    </location>
</feature>
<name>A0ABT2D0V0_9BURK</name>
<dbReference type="Gene3D" id="2.60.40.1120">
    <property type="entry name" value="Carboxypeptidase-like, regulatory domain"/>
    <property type="match status" value="1"/>
</dbReference>
<evidence type="ECO:0000259" key="2">
    <source>
        <dbReference type="Pfam" id="PF14321"/>
    </source>
</evidence>
<comment type="caution">
    <text evidence="3">The sequence shown here is derived from an EMBL/GenBank/DDBJ whole genome shotgun (WGS) entry which is preliminary data.</text>
</comment>
<evidence type="ECO:0000313" key="3">
    <source>
        <dbReference type="EMBL" id="MCS0659665.1"/>
    </source>
</evidence>
<proteinExistence type="predicted"/>
<dbReference type="EMBL" id="JANUGU010000005">
    <property type="protein sequence ID" value="MCS0659665.1"/>
    <property type="molecule type" value="Genomic_DNA"/>
</dbReference>
<sequence>MKQQLTKVGLLAGSALAAAVLGACGGGGGSSGSTTTPTVTSSTGTVAVALTDAPACGFDSVNVTVTKVMVNKSDTASDTDASWLSLPLSPARKINLLSLTNGVVDTLATGSLDAGHYGQVRLVLDANSSGTANTVVRTGSTGELALDTPSGVTSGIKINGGFDVTAGATTNLVIDFDACKSVVSKGNGSYALKPVLTLVPAANNGISGVIAAAALTHHVMIAAEQNGQIIASTTPDVQTGVFVVSHLTAGNYDLVITSDNSAASVISAVPVAATGNTSVSTAAAPIALAQSATGSVSGSVTLNPVSATATPFVTAKQTLASGPVAIKYQGVDLTNAYTLANLPLAAPQYAAYSTTLPLAFNAASGVTPGVYSLEASATGYTTKSVAAVDLSKGNQTGVNFTLTP</sequence>
<feature type="chain" id="PRO_5046117113" evidence="1">
    <location>
        <begin position="18"/>
        <end position="404"/>
    </location>
</feature>
<evidence type="ECO:0000256" key="1">
    <source>
        <dbReference type="SAM" id="SignalP"/>
    </source>
</evidence>
<evidence type="ECO:0000313" key="4">
    <source>
        <dbReference type="Proteomes" id="UP001204621"/>
    </source>
</evidence>
<keyword evidence="4" id="KW-1185">Reference proteome</keyword>
<feature type="domain" description="DUF4382" evidence="2">
    <location>
        <begin position="43"/>
        <end position="194"/>
    </location>
</feature>
<dbReference type="InterPro" id="IPR025491">
    <property type="entry name" value="DUF4382"/>
</dbReference>
<accession>A0ABT2D0V0</accession>
<protein>
    <submittedName>
        <fullName evidence="3">DUF4382 domain-containing protein</fullName>
    </submittedName>
</protein>
<dbReference type="Pfam" id="PF14321">
    <property type="entry name" value="DUF4382"/>
    <property type="match status" value="1"/>
</dbReference>
<gene>
    <name evidence="3" type="ORF">NX778_16465</name>
</gene>